<dbReference type="PANTHER" id="PTHR42711:SF5">
    <property type="entry name" value="ABC TRANSPORTER ATP-BINDING PROTEIN NATA"/>
    <property type="match status" value="1"/>
</dbReference>
<reference evidence="7 8" key="1">
    <citation type="submission" date="2023-10" db="EMBL/GenBank/DDBJ databases">
        <title>Glaciecola aquimarina strain GGW-M5 nov., isolated from a coastal seawater.</title>
        <authorList>
            <person name="Bayburt H."/>
            <person name="Kim J.M."/>
            <person name="Choi B.J."/>
            <person name="Jeon C.O."/>
        </authorList>
    </citation>
    <scope>NUCLEOTIDE SEQUENCE [LARGE SCALE GENOMIC DNA]</scope>
    <source>
        <strain evidence="7 8">KCTC 32108</strain>
    </source>
</reference>
<proteinExistence type="inferred from homology"/>
<keyword evidence="4" id="KW-0547">Nucleotide-binding</keyword>
<keyword evidence="2" id="KW-0813">Transport</keyword>
<evidence type="ECO:0000259" key="6">
    <source>
        <dbReference type="PROSITE" id="PS50893"/>
    </source>
</evidence>
<gene>
    <name evidence="7" type="ORF">RS130_02980</name>
</gene>
<sequence>MLGLEVENLSYRYQGNNQLALDTVNLKIEAGSCLGLIGPNGAGKSTLLSILSGLLAPSNGSIKFTQQDQSNPFTDKFIKQHIALVPQEYAFYSQLKVRQNLEYFVSLCALNTKQQQQTIERVIQQCQLQEVLDTKTSALSGGFKRRVNLAIALLKDPQILFLDEPTVGVDPVSRNAILTLINCLKRQGKTIIFTSHMLSEIQSHCDQIFILKQGRAIYFEQDSAHKSLQISFSKPVSHTLITELNSDIENTLQPSNTLRQNSVFTCNISSERVVCDIIQFAEKHKIEIESLQYGKHSLTEHYLKLMAQDDFTEH</sequence>
<dbReference type="Pfam" id="PF00005">
    <property type="entry name" value="ABC_tran"/>
    <property type="match status" value="1"/>
</dbReference>
<dbReference type="InterPro" id="IPR003593">
    <property type="entry name" value="AAA+_ATPase"/>
</dbReference>
<evidence type="ECO:0000256" key="2">
    <source>
        <dbReference type="ARBA" id="ARBA00022448"/>
    </source>
</evidence>
<protein>
    <submittedName>
        <fullName evidence="7">ABC transporter ATP-binding protein</fullName>
    </submittedName>
</protein>
<evidence type="ECO:0000256" key="4">
    <source>
        <dbReference type="ARBA" id="ARBA00022741"/>
    </source>
</evidence>
<dbReference type="PROSITE" id="PS50893">
    <property type="entry name" value="ABC_TRANSPORTER_2"/>
    <property type="match status" value="1"/>
</dbReference>
<dbReference type="SMART" id="SM00382">
    <property type="entry name" value="AAA"/>
    <property type="match status" value="1"/>
</dbReference>
<dbReference type="Proteomes" id="UP001247805">
    <property type="component" value="Unassembled WGS sequence"/>
</dbReference>
<dbReference type="InterPro" id="IPR003439">
    <property type="entry name" value="ABC_transporter-like_ATP-bd"/>
</dbReference>
<dbReference type="RefSeq" id="WP_316024732.1">
    <property type="nucleotide sequence ID" value="NZ_JAWDIO010000002.1"/>
</dbReference>
<name>A0ABU3SSR7_9ALTE</name>
<dbReference type="Gene3D" id="3.40.50.300">
    <property type="entry name" value="P-loop containing nucleotide triphosphate hydrolases"/>
    <property type="match status" value="1"/>
</dbReference>
<feature type="domain" description="ABC transporter" evidence="6">
    <location>
        <begin position="4"/>
        <end position="238"/>
    </location>
</feature>
<keyword evidence="3" id="KW-0536">Nodulation</keyword>
<evidence type="ECO:0000313" key="8">
    <source>
        <dbReference type="Proteomes" id="UP001247805"/>
    </source>
</evidence>
<evidence type="ECO:0000256" key="3">
    <source>
        <dbReference type="ARBA" id="ARBA00022458"/>
    </source>
</evidence>
<dbReference type="EMBL" id="JAWDIO010000002">
    <property type="protein sequence ID" value="MDU0353035.1"/>
    <property type="molecule type" value="Genomic_DNA"/>
</dbReference>
<organism evidence="7 8">
    <name type="scientific">Paraglaciecola aquimarina</name>
    <dbReference type="NCBI Taxonomy" id="1235557"/>
    <lineage>
        <taxon>Bacteria</taxon>
        <taxon>Pseudomonadati</taxon>
        <taxon>Pseudomonadota</taxon>
        <taxon>Gammaproteobacteria</taxon>
        <taxon>Alteromonadales</taxon>
        <taxon>Alteromonadaceae</taxon>
        <taxon>Paraglaciecola</taxon>
    </lineage>
</organism>
<dbReference type="InterPro" id="IPR027417">
    <property type="entry name" value="P-loop_NTPase"/>
</dbReference>
<evidence type="ECO:0000256" key="5">
    <source>
        <dbReference type="ARBA" id="ARBA00022840"/>
    </source>
</evidence>
<evidence type="ECO:0000256" key="1">
    <source>
        <dbReference type="ARBA" id="ARBA00005417"/>
    </source>
</evidence>
<dbReference type="InterPro" id="IPR050763">
    <property type="entry name" value="ABC_transporter_ATP-binding"/>
</dbReference>
<dbReference type="CDD" id="cd03230">
    <property type="entry name" value="ABC_DR_subfamily_A"/>
    <property type="match status" value="1"/>
</dbReference>
<accession>A0ABU3SSR7</accession>
<dbReference type="SUPFAM" id="SSF52540">
    <property type="entry name" value="P-loop containing nucleoside triphosphate hydrolases"/>
    <property type="match status" value="1"/>
</dbReference>
<keyword evidence="8" id="KW-1185">Reference proteome</keyword>
<evidence type="ECO:0000313" key="7">
    <source>
        <dbReference type="EMBL" id="MDU0353035.1"/>
    </source>
</evidence>
<comment type="caution">
    <text evidence="7">The sequence shown here is derived from an EMBL/GenBank/DDBJ whole genome shotgun (WGS) entry which is preliminary data.</text>
</comment>
<comment type="similarity">
    <text evidence="1">Belongs to the ABC transporter superfamily.</text>
</comment>
<keyword evidence="5 7" id="KW-0067">ATP-binding</keyword>
<dbReference type="PANTHER" id="PTHR42711">
    <property type="entry name" value="ABC TRANSPORTER ATP-BINDING PROTEIN"/>
    <property type="match status" value="1"/>
</dbReference>
<dbReference type="GO" id="GO:0005524">
    <property type="term" value="F:ATP binding"/>
    <property type="evidence" value="ECO:0007669"/>
    <property type="project" value="UniProtKB-KW"/>
</dbReference>